<keyword evidence="2" id="KW-1185">Reference proteome</keyword>
<protein>
    <submittedName>
        <fullName evidence="1">Uncharacterized protein</fullName>
    </submittedName>
</protein>
<dbReference type="Proteomes" id="UP000008983">
    <property type="component" value="Unassembled WGS sequence"/>
</dbReference>
<dbReference type="PANTHER" id="PTHR34828:SF1">
    <property type="entry name" value="TESTIS-EXPRESSED PROTEIN 45"/>
    <property type="match status" value="1"/>
</dbReference>
<dbReference type="RefSeq" id="XP_004032534.1">
    <property type="nucleotide sequence ID" value="XM_004032486.1"/>
</dbReference>
<accession>G0QV05</accession>
<sequence>IMIKDKLNLQTNLRASHFTLGNDQKHLQYQTIHRKDYTPKKAQHEQSQDLKLMNSHFALGEEKKQWIYNTTNNVAYPFHKGTHKAGLEEARQRDLRTHHFQFGSYGPTVHTHNNLTYDTKPVQQNLQNEREAQKAKMRRHNHQFAESERIEMTSNYNDQYNKQLDPNALRQGLSAADIMQKVVNLRNSHIVFGKENLPMKTIQQSDYTRKPEAKIEQKNPALQQSHFELGNQKNTFTTTNREFHNEQPLVQNRLAEETQKDLRASHFMLGQDQQQYNTEFTGNFKNHQLNGFKKINLDEKFFKNNFTHTNPDGKTNYNSTYKTYMKFPETAKLEPSREQNMDRRSNFQLGQQANQWKTEFQDQYFKNNGKPSILQQDQKDNLRKSHFQFEDMKNGQYSTEQKSQFTNKNINQARGVLDPQLQKDLRTHHFEFGAQKGLYETTHKKHYVKYDNYQKAQFNYQKAMDLRADHFQVN</sequence>
<dbReference type="OMA" id="VSKNTFM"/>
<dbReference type="GeneID" id="14907072"/>
<dbReference type="AlphaFoldDB" id="G0QV05"/>
<dbReference type="eggNOG" id="ENOG502SMEE">
    <property type="taxonomic scope" value="Eukaryota"/>
</dbReference>
<proteinExistence type="predicted"/>
<evidence type="ECO:0000313" key="1">
    <source>
        <dbReference type="EMBL" id="EGR30947.1"/>
    </source>
</evidence>
<name>G0QV05_ICHMU</name>
<gene>
    <name evidence="1" type="ORF">IMG5_120530</name>
</gene>
<dbReference type="InterPro" id="IPR028001">
    <property type="entry name" value="SAXO5"/>
</dbReference>
<feature type="non-terminal residue" evidence="1">
    <location>
        <position position="1"/>
    </location>
</feature>
<dbReference type="OrthoDB" id="303951at2759"/>
<evidence type="ECO:0000313" key="2">
    <source>
        <dbReference type="Proteomes" id="UP000008983"/>
    </source>
</evidence>
<organism evidence="1 2">
    <name type="scientific">Ichthyophthirius multifiliis</name>
    <name type="common">White spot disease agent</name>
    <name type="synonym">Ich</name>
    <dbReference type="NCBI Taxonomy" id="5932"/>
    <lineage>
        <taxon>Eukaryota</taxon>
        <taxon>Sar</taxon>
        <taxon>Alveolata</taxon>
        <taxon>Ciliophora</taxon>
        <taxon>Intramacronucleata</taxon>
        <taxon>Oligohymenophorea</taxon>
        <taxon>Hymenostomatida</taxon>
        <taxon>Ophryoglenina</taxon>
        <taxon>Ichthyophthirius</taxon>
    </lineage>
</organism>
<reference evidence="1 2" key="1">
    <citation type="submission" date="2011-07" db="EMBL/GenBank/DDBJ databases">
        <authorList>
            <person name="Coyne R."/>
            <person name="Brami D."/>
            <person name="Johnson J."/>
            <person name="Hostetler J."/>
            <person name="Hannick L."/>
            <person name="Clark T."/>
            <person name="Cassidy-Hanley D."/>
            <person name="Inman J."/>
        </authorList>
    </citation>
    <scope>NUCLEOTIDE SEQUENCE [LARGE SCALE GENOMIC DNA]</scope>
    <source>
        <strain evidence="1 2">G5</strain>
    </source>
</reference>
<dbReference type="PANTHER" id="PTHR34828">
    <property type="entry name" value="TESTIS-EXPRESSED PROTEIN 45"/>
    <property type="match status" value="1"/>
</dbReference>
<dbReference type="EMBL" id="GL983928">
    <property type="protein sequence ID" value="EGR30947.1"/>
    <property type="molecule type" value="Genomic_DNA"/>
</dbReference>
<dbReference type="InParanoid" id="G0QV05"/>